<dbReference type="InterPro" id="IPR013656">
    <property type="entry name" value="PAS_4"/>
</dbReference>
<dbReference type="Pfam" id="PF07228">
    <property type="entry name" value="SpoIIE"/>
    <property type="match status" value="1"/>
</dbReference>
<dbReference type="Gene3D" id="3.60.40.10">
    <property type="entry name" value="PPM-type phosphatase domain"/>
    <property type="match status" value="1"/>
</dbReference>
<feature type="domain" description="PAS" evidence="2">
    <location>
        <begin position="201"/>
        <end position="229"/>
    </location>
</feature>
<dbReference type="RefSeq" id="WP_364589316.1">
    <property type="nucleotide sequence ID" value="NZ_JBFAQK010000006.1"/>
</dbReference>
<gene>
    <name evidence="3" type="ORF">AB0K36_06900</name>
</gene>
<protein>
    <submittedName>
        <fullName evidence="3">SpoIIE family protein phosphatase</fullName>
    </submittedName>
</protein>
<dbReference type="Gene3D" id="3.30.450.20">
    <property type="entry name" value="PAS domain"/>
    <property type="match status" value="1"/>
</dbReference>
<dbReference type="Gene3D" id="3.30.450.40">
    <property type="match status" value="2"/>
</dbReference>
<dbReference type="InterPro" id="IPR001932">
    <property type="entry name" value="PPM-type_phosphatase-like_dom"/>
</dbReference>
<dbReference type="InterPro" id="IPR000014">
    <property type="entry name" value="PAS"/>
</dbReference>
<dbReference type="SMART" id="SM00331">
    <property type="entry name" value="PP2C_SIG"/>
    <property type="match status" value="1"/>
</dbReference>
<dbReference type="InterPro" id="IPR003018">
    <property type="entry name" value="GAF"/>
</dbReference>
<dbReference type="SMART" id="SM00091">
    <property type="entry name" value="PAS"/>
    <property type="match status" value="1"/>
</dbReference>
<dbReference type="SUPFAM" id="SSF81606">
    <property type="entry name" value="PP2C-like"/>
    <property type="match status" value="1"/>
</dbReference>
<dbReference type="SMART" id="SM00065">
    <property type="entry name" value="GAF"/>
    <property type="match status" value="1"/>
</dbReference>
<dbReference type="PROSITE" id="PS50112">
    <property type="entry name" value="PAS"/>
    <property type="match status" value="1"/>
</dbReference>
<dbReference type="Proteomes" id="UP001552521">
    <property type="component" value="Unassembled WGS sequence"/>
</dbReference>
<dbReference type="InterPro" id="IPR035965">
    <property type="entry name" value="PAS-like_dom_sf"/>
</dbReference>
<dbReference type="EMBL" id="JBFAQK010000006">
    <property type="protein sequence ID" value="MEV4680495.1"/>
    <property type="molecule type" value="Genomic_DNA"/>
</dbReference>
<dbReference type="InterPro" id="IPR036457">
    <property type="entry name" value="PPM-type-like_dom_sf"/>
</dbReference>
<evidence type="ECO:0000313" key="3">
    <source>
        <dbReference type="EMBL" id="MEV4680495.1"/>
    </source>
</evidence>
<dbReference type="PANTHER" id="PTHR43156">
    <property type="entry name" value="STAGE II SPORULATION PROTEIN E-RELATED"/>
    <property type="match status" value="1"/>
</dbReference>
<sequence>MQPADTDTSSGPGLEQLVPVMGDVVRDTGASVGMVYLLEPDERMLRLALVSGVAQRIAAPWSRIPLDTSIPVADAMRSRQLVWLGSQEEIARRYPRLGIVLPYDFMLGAAPVVGGDHVWGGIVLLWPIWHPPQLSAHEREAVDGFCRRTGDILRHAADSGHRLLPEGEPRIVTPPRPREADPAQARAAHRFAERLPVGCCALDLEGRITYINPAGSELVGAGAAALLGKRPWEILLWLQDPVFEERYRASVVSRQPTSFIALRSPDTRLLFELYPDESGLSVHITPAAETEGAPAAQHPSRPAEAVNVMALYQLTHLAAALSEAVSVQDVVDLAADQIVPALGPQGLVLMTVDEGRLRVVGHRGYSGEFLERIDGMPLNSDVAGVHVVTTGAAEFFPSFDDFRLAHPHAPRYGDRKAWAFLPLTASGRPVGSLALSYDRPRPFPPAERSLLTSLAGLIAQALDRARLYDAKHTLAHTLQTALLPHTLPPVAGLDVAARYRPAGHGMDIGGDFYDLIRCTATTAVAAIGDVQGHNTTAAALMGQVRTAVHAHATAGASPGDILTRTNRLLTDLDPGLFTSCLIAKLDLARHRAHIATAGHPPPLLRHPDRRTEVLDIPPGLLLGIDENAEYPTTEIALPSGAVLALYTDGLVEVPGADIIDTTDGLARRLADCEDHHLDDITDCLVHHADGSAARTDDVALIVVRPQL</sequence>
<name>A0ABV3HPK7_9ACTN</name>
<dbReference type="NCBIfam" id="TIGR00229">
    <property type="entry name" value="sensory_box"/>
    <property type="match status" value="1"/>
</dbReference>
<evidence type="ECO:0000259" key="2">
    <source>
        <dbReference type="PROSITE" id="PS50112"/>
    </source>
</evidence>
<keyword evidence="4" id="KW-1185">Reference proteome</keyword>
<dbReference type="SUPFAM" id="SSF55785">
    <property type="entry name" value="PYP-like sensor domain (PAS domain)"/>
    <property type="match status" value="1"/>
</dbReference>
<proteinExistence type="predicted"/>
<reference evidence="3 4" key="1">
    <citation type="submission" date="2024-06" db="EMBL/GenBank/DDBJ databases">
        <title>The Natural Products Discovery Center: Release of the First 8490 Sequenced Strains for Exploring Actinobacteria Biosynthetic Diversity.</title>
        <authorList>
            <person name="Kalkreuter E."/>
            <person name="Kautsar S.A."/>
            <person name="Yang D."/>
            <person name="Bader C.D."/>
            <person name="Teijaro C.N."/>
            <person name="Fluegel L."/>
            <person name="Davis C.M."/>
            <person name="Simpson J.R."/>
            <person name="Lauterbach L."/>
            <person name="Steele A.D."/>
            <person name="Gui C."/>
            <person name="Meng S."/>
            <person name="Li G."/>
            <person name="Viehrig K."/>
            <person name="Ye F."/>
            <person name="Su P."/>
            <person name="Kiefer A.F."/>
            <person name="Nichols A."/>
            <person name="Cepeda A.J."/>
            <person name="Yan W."/>
            <person name="Fan B."/>
            <person name="Jiang Y."/>
            <person name="Adhikari A."/>
            <person name="Zheng C.-J."/>
            <person name="Schuster L."/>
            <person name="Cowan T.M."/>
            <person name="Smanski M.J."/>
            <person name="Chevrette M.G."/>
            <person name="De Carvalho L.P.S."/>
            <person name="Shen B."/>
        </authorList>
    </citation>
    <scope>NUCLEOTIDE SEQUENCE [LARGE SCALE GENOMIC DNA]</scope>
    <source>
        <strain evidence="3 4">NPDC049344</strain>
    </source>
</reference>
<dbReference type="SUPFAM" id="SSF55781">
    <property type="entry name" value="GAF domain-like"/>
    <property type="match status" value="2"/>
</dbReference>
<dbReference type="InterPro" id="IPR029016">
    <property type="entry name" value="GAF-like_dom_sf"/>
</dbReference>
<organism evidence="3 4">
    <name type="scientific">Streptomyces kurssanovii</name>
    <dbReference type="NCBI Taxonomy" id="67312"/>
    <lineage>
        <taxon>Bacteria</taxon>
        <taxon>Bacillati</taxon>
        <taxon>Actinomycetota</taxon>
        <taxon>Actinomycetes</taxon>
        <taxon>Kitasatosporales</taxon>
        <taxon>Streptomycetaceae</taxon>
        <taxon>Streptomyces</taxon>
    </lineage>
</organism>
<dbReference type="InterPro" id="IPR052016">
    <property type="entry name" value="Bact_Sigma-Reg"/>
</dbReference>
<evidence type="ECO:0000313" key="4">
    <source>
        <dbReference type="Proteomes" id="UP001552521"/>
    </source>
</evidence>
<dbReference type="CDD" id="cd00130">
    <property type="entry name" value="PAS"/>
    <property type="match status" value="1"/>
</dbReference>
<dbReference type="Pfam" id="PF13185">
    <property type="entry name" value="GAF_2"/>
    <property type="match status" value="1"/>
</dbReference>
<keyword evidence="1" id="KW-0378">Hydrolase</keyword>
<accession>A0ABV3HPK7</accession>
<evidence type="ECO:0000256" key="1">
    <source>
        <dbReference type="ARBA" id="ARBA00022801"/>
    </source>
</evidence>
<comment type="caution">
    <text evidence="3">The sequence shown here is derived from an EMBL/GenBank/DDBJ whole genome shotgun (WGS) entry which is preliminary data.</text>
</comment>
<dbReference type="Pfam" id="PF08448">
    <property type="entry name" value="PAS_4"/>
    <property type="match status" value="1"/>
</dbReference>
<dbReference type="PANTHER" id="PTHR43156:SF2">
    <property type="entry name" value="STAGE II SPORULATION PROTEIN E"/>
    <property type="match status" value="1"/>
</dbReference>